<name>A0A5S3Q0S8_9SPHN</name>
<proteinExistence type="predicted"/>
<evidence type="ECO:0000313" key="3">
    <source>
        <dbReference type="EMBL" id="TMM49947.1"/>
    </source>
</evidence>
<evidence type="ECO:0000313" key="4">
    <source>
        <dbReference type="Proteomes" id="UP000309668"/>
    </source>
</evidence>
<dbReference type="OrthoDB" id="7418984at2"/>
<reference evidence="3 4" key="1">
    <citation type="submission" date="2019-05" db="EMBL/GenBank/DDBJ databases">
        <title>Erythrobacter marisflavi sp. nov., isolated from isolated from water of an estuary environment.</title>
        <authorList>
            <person name="Yoon J.-H."/>
        </authorList>
    </citation>
    <scope>NUCLEOTIDE SEQUENCE [LARGE SCALE GENOMIC DNA]</scope>
    <source>
        <strain evidence="3 4">KEM-5</strain>
    </source>
</reference>
<evidence type="ECO:0000259" key="2">
    <source>
        <dbReference type="Pfam" id="PF13400"/>
    </source>
</evidence>
<gene>
    <name evidence="3" type="ORF">FEV51_01745</name>
</gene>
<keyword evidence="4" id="KW-1185">Reference proteome</keyword>
<feature type="domain" description="Putative Flp pilus-assembly TadG-like N-terminal" evidence="2">
    <location>
        <begin position="18"/>
        <end position="65"/>
    </location>
</feature>
<dbReference type="InterPro" id="IPR028087">
    <property type="entry name" value="Tad_N"/>
</dbReference>
<organism evidence="3 4">
    <name type="scientific">Qipengyuania marisflavi</name>
    <dbReference type="NCBI Taxonomy" id="2486356"/>
    <lineage>
        <taxon>Bacteria</taxon>
        <taxon>Pseudomonadati</taxon>
        <taxon>Pseudomonadota</taxon>
        <taxon>Alphaproteobacteria</taxon>
        <taxon>Sphingomonadales</taxon>
        <taxon>Erythrobacteraceae</taxon>
        <taxon>Qipengyuania</taxon>
    </lineage>
</organism>
<dbReference type="EMBL" id="VCAO01000001">
    <property type="protein sequence ID" value="TMM49947.1"/>
    <property type="molecule type" value="Genomic_DNA"/>
</dbReference>
<feature type="transmembrane region" description="Helical" evidence="1">
    <location>
        <begin position="20"/>
        <end position="39"/>
    </location>
</feature>
<dbReference type="Pfam" id="PF13400">
    <property type="entry name" value="Tad"/>
    <property type="match status" value="1"/>
</dbReference>
<accession>A0A5S3Q0S8</accession>
<keyword evidence="1" id="KW-1133">Transmembrane helix</keyword>
<keyword evidence="1" id="KW-0812">Transmembrane</keyword>
<sequence length="530" mass="54826">MSNRITRFLRKLRIDASGNAMMLVAMGAPILIGTTGMGVDMAQYYLIKRELQYAADQAALAGAWARGNGDTGTTYKTRANQEFNANTDTTDQYSPTATPSLAPYNSIADNSVVVAASATVNMPFASFILKTSTTIAVSATATWETTDEYTACLFALDPHASQSLLFSGGPDVNAGCGVGAISDASDAVHINGNSGTYDVGWVISGGGVSDQHDGFGTAPVVENMDDLYDPFDHLTPPDNPTPQSLNCGSVNATAWTADESRQATLSYKYYRGQNTAKATAAGEIAYTGANRSTPGTAVTNYPGEGYATEPVDRTETVVTALYKIAGSGPDSIWEEPTTVTNYTFANKTSSGSSAGALPPGTYTSFNISCDTVLAGGVYVIDGGELNVNANYSLTGSGVMFVLKNGAGLKINGGAYIDLSPMTANQLIAAGVSSDDAQELEGMLIFEDPNSAGTTGNRINGDANTHLNGVVYLPNSGLDISGSMTATSECLMIASRTLTLSGGASVTTLCPAGEFQDIVVGAGGTKVRLVA</sequence>
<keyword evidence="1" id="KW-0472">Membrane</keyword>
<comment type="caution">
    <text evidence="3">The sequence shown here is derived from an EMBL/GenBank/DDBJ whole genome shotgun (WGS) entry which is preliminary data.</text>
</comment>
<evidence type="ECO:0000256" key="1">
    <source>
        <dbReference type="SAM" id="Phobius"/>
    </source>
</evidence>
<dbReference type="AlphaFoldDB" id="A0A5S3Q0S8"/>
<dbReference type="Proteomes" id="UP000309668">
    <property type="component" value="Unassembled WGS sequence"/>
</dbReference>
<dbReference type="RefSeq" id="WP_138615508.1">
    <property type="nucleotide sequence ID" value="NZ_VCAO01000001.1"/>
</dbReference>
<protein>
    <recommendedName>
        <fullName evidence="2">Putative Flp pilus-assembly TadG-like N-terminal domain-containing protein</fullName>
    </recommendedName>
</protein>